<keyword evidence="3" id="KW-1185">Reference proteome</keyword>
<proteinExistence type="predicted"/>
<sequence>MMSDYESNALSGPTYLPDAGPHPHSSTPTRSSLCLASCQVPIWTPLSWLSLPHSFHALALLRLHLHRLLSLLESVSGSPLILQPNVAEVAQPPCQFLLPLLVRSPR</sequence>
<protein>
    <submittedName>
        <fullName evidence="2">Uncharacterized protein</fullName>
    </submittedName>
</protein>
<dbReference type="AlphaFoldDB" id="A0AAV9SJ55"/>
<feature type="compositionally biased region" description="Polar residues" evidence="1">
    <location>
        <begin position="1"/>
        <end position="11"/>
    </location>
</feature>
<feature type="region of interest" description="Disordered" evidence="1">
    <location>
        <begin position="1"/>
        <end position="31"/>
    </location>
</feature>
<feature type="compositionally biased region" description="Low complexity" evidence="1">
    <location>
        <begin position="22"/>
        <end position="31"/>
    </location>
</feature>
<name>A0AAV9SJ55_9TELE</name>
<reference evidence="2 3" key="1">
    <citation type="submission" date="2021-06" db="EMBL/GenBank/DDBJ databases">
        <authorList>
            <person name="Palmer J.M."/>
        </authorList>
    </citation>
    <scope>NUCLEOTIDE SEQUENCE [LARGE SCALE GENOMIC DNA]</scope>
    <source>
        <strain evidence="2 3">MEX-2019</strain>
        <tissue evidence="2">Muscle</tissue>
    </source>
</reference>
<dbReference type="Proteomes" id="UP001311232">
    <property type="component" value="Unassembled WGS sequence"/>
</dbReference>
<gene>
    <name evidence="2" type="ORF">CRENBAI_005048</name>
</gene>
<evidence type="ECO:0000313" key="2">
    <source>
        <dbReference type="EMBL" id="KAK5621464.1"/>
    </source>
</evidence>
<organism evidence="2 3">
    <name type="scientific">Crenichthys baileyi</name>
    <name type="common">White River springfish</name>
    <dbReference type="NCBI Taxonomy" id="28760"/>
    <lineage>
        <taxon>Eukaryota</taxon>
        <taxon>Metazoa</taxon>
        <taxon>Chordata</taxon>
        <taxon>Craniata</taxon>
        <taxon>Vertebrata</taxon>
        <taxon>Euteleostomi</taxon>
        <taxon>Actinopterygii</taxon>
        <taxon>Neopterygii</taxon>
        <taxon>Teleostei</taxon>
        <taxon>Neoteleostei</taxon>
        <taxon>Acanthomorphata</taxon>
        <taxon>Ovalentaria</taxon>
        <taxon>Atherinomorphae</taxon>
        <taxon>Cyprinodontiformes</taxon>
        <taxon>Goodeidae</taxon>
        <taxon>Crenichthys</taxon>
    </lineage>
</organism>
<accession>A0AAV9SJ55</accession>
<evidence type="ECO:0000313" key="3">
    <source>
        <dbReference type="Proteomes" id="UP001311232"/>
    </source>
</evidence>
<comment type="caution">
    <text evidence="2">The sequence shown here is derived from an EMBL/GenBank/DDBJ whole genome shotgun (WGS) entry which is preliminary data.</text>
</comment>
<dbReference type="EMBL" id="JAHHUM010000303">
    <property type="protein sequence ID" value="KAK5621464.1"/>
    <property type="molecule type" value="Genomic_DNA"/>
</dbReference>
<evidence type="ECO:0000256" key="1">
    <source>
        <dbReference type="SAM" id="MobiDB-lite"/>
    </source>
</evidence>